<feature type="transmembrane region" description="Helical" evidence="9">
    <location>
        <begin position="259"/>
        <end position="279"/>
    </location>
</feature>
<feature type="domain" description="Potassium channel" evidence="10">
    <location>
        <begin position="238"/>
        <end position="308"/>
    </location>
</feature>
<evidence type="ECO:0000313" key="11">
    <source>
        <dbReference type="EMBL" id="OXU27524.1"/>
    </source>
</evidence>
<dbReference type="InterPro" id="IPR013099">
    <property type="entry name" value="K_chnl_dom"/>
</dbReference>
<dbReference type="PRINTS" id="PR01333">
    <property type="entry name" value="2POREKCHANEL"/>
</dbReference>
<dbReference type="InterPro" id="IPR003280">
    <property type="entry name" value="2pore_dom_K_chnl"/>
</dbReference>
<comment type="similarity">
    <text evidence="8">Belongs to the two pore domain potassium channel (TC 1.A.1.8) family.</text>
</comment>
<sequence>MPYDDKKQLNEGSSRKPKKCIEPETLKKIKSIASHVGLLVTLMIYCLIGGLVFRNLELPAEFEKLNGLKSELLKQRQELLSSVNGSVITNLTDLAKWEEATLRPYEQAVQDAARSGLSMELIPKITATEEDILKAEPIIAERWSILQAVFFASTILTTIGYGNVFPSTTSGRVFCIMFALVGIPLTLTVIADYGKLFAEGVSSVAKRMRSKLPKKLISCVPSNQTGKKSLGALAAVLLLLIYLACGAALFMLWETNWSFFEGFYFCFVTMTTIGFGDVVPTNPKYMLFCTGYILVGLALTSTIIELVRRQYAHSWKKLQALSGPFAETLRKLGEQAGGDMSIFQTDLKRLMSTAMSMSRRKKSGVEKSDLKDTDWAEAFVAAYQAMEESKKEEPKPEPEPPRKPIMQIIIYESSV</sequence>
<dbReference type="GO" id="GO:0022841">
    <property type="term" value="F:potassium ion leak channel activity"/>
    <property type="evidence" value="ECO:0007669"/>
    <property type="project" value="TreeGrafter"/>
</dbReference>
<dbReference type="AlphaFoldDB" id="A0A232F9I3"/>
<keyword evidence="6 9" id="KW-0472">Membrane</keyword>
<comment type="caution">
    <text evidence="11">The sequence shown here is derived from an EMBL/GenBank/DDBJ whole genome shotgun (WGS) entry which is preliminary data.</text>
</comment>
<dbReference type="OrthoDB" id="297496at2759"/>
<feature type="transmembrane region" description="Helical" evidence="9">
    <location>
        <begin position="36"/>
        <end position="56"/>
    </location>
</feature>
<evidence type="ECO:0000256" key="7">
    <source>
        <dbReference type="ARBA" id="ARBA00023303"/>
    </source>
</evidence>
<protein>
    <recommendedName>
        <fullName evidence="10">Potassium channel domain-containing protein</fullName>
    </recommendedName>
</protein>
<keyword evidence="7 8" id="KW-0407">Ion channel</keyword>
<evidence type="ECO:0000256" key="3">
    <source>
        <dbReference type="ARBA" id="ARBA00022692"/>
    </source>
</evidence>
<evidence type="ECO:0000256" key="8">
    <source>
        <dbReference type="RuleBase" id="RU003857"/>
    </source>
</evidence>
<dbReference type="Proteomes" id="UP000215335">
    <property type="component" value="Unassembled WGS sequence"/>
</dbReference>
<keyword evidence="5 8" id="KW-0406">Ion transport</keyword>
<dbReference type="Gene3D" id="1.10.287.70">
    <property type="match status" value="1"/>
</dbReference>
<evidence type="ECO:0000256" key="2">
    <source>
        <dbReference type="ARBA" id="ARBA00022448"/>
    </source>
</evidence>
<feature type="transmembrane region" description="Helical" evidence="9">
    <location>
        <begin position="143"/>
        <end position="161"/>
    </location>
</feature>
<feature type="domain" description="Potassium channel" evidence="10">
    <location>
        <begin position="140"/>
        <end position="197"/>
    </location>
</feature>
<keyword evidence="2 8" id="KW-0813">Transport</keyword>
<organism evidence="11 12">
    <name type="scientific">Trichomalopsis sarcophagae</name>
    <dbReference type="NCBI Taxonomy" id="543379"/>
    <lineage>
        <taxon>Eukaryota</taxon>
        <taxon>Metazoa</taxon>
        <taxon>Ecdysozoa</taxon>
        <taxon>Arthropoda</taxon>
        <taxon>Hexapoda</taxon>
        <taxon>Insecta</taxon>
        <taxon>Pterygota</taxon>
        <taxon>Neoptera</taxon>
        <taxon>Endopterygota</taxon>
        <taxon>Hymenoptera</taxon>
        <taxon>Apocrita</taxon>
        <taxon>Proctotrupomorpha</taxon>
        <taxon>Chalcidoidea</taxon>
        <taxon>Pteromalidae</taxon>
        <taxon>Pteromalinae</taxon>
        <taxon>Trichomalopsis</taxon>
    </lineage>
</organism>
<evidence type="ECO:0000256" key="6">
    <source>
        <dbReference type="ARBA" id="ARBA00023136"/>
    </source>
</evidence>
<dbReference type="EMBL" id="NNAY01000589">
    <property type="protein sequence ID" value="OXU27524.1"/>
    <property type="molecule type" value="Genomic_DNA"/>
</dbReference>
<evidence type="ECO:0000256" key="1">
    <source>
        <dbReference type="ARBA" id="ARBA00004141"/>
    </source>
</evidence>
<dbReference type="PANTHER" id="PTHR11003">
    <property type="entry name" value="POTASSIUM CHANNEL, SUBFAMILY K"/>
    <property type="match status" value="1"/>
</dbReference>
<proteinExistence type="inferred from homology"/>
<evidence type="ECO:0000256" key="5">
    <source>
        <dbReference type="ARBA" id="ARBA00023065"/>
    </source>
</evidence>
<dbReference type="SUPFAM" id="SSF81324">
    <property type="entry name" value="Voltage-gated potassium channels"/>
    <property type="match status" value="2"/>
</dbReference>
<keyword evidence="12" id="KW-1185">Reference proteome</keyword>
<evidence type="ECO:0000313" key="12">
    <source>
        <dbReference type="Proteomes" id="UP000215335"/>
    </source>
</evidence>
<dbReference type="GO" id="GO:0030322">
    <property type="term" value="P:stabilization of membrane potential"/>
    <property type="evidence" value="ECO:0007669"/>
    <property type="project" value="TreeGrafter"/>
</dbReference>
<evidence type="ECO:0000256" key="4">
    <source>
        <dbReference type="ARBA" id="ARBA00022989"/>
    </source>
</evidence>
<gene>
    <name evidence="11" type="ORF">TSAR_013599</name>
</gene>
<evidence type="ECO:0000256" key="9">
    <source>
        <dbReference type="SAM" id="Phobius"/>
    </source>
</evidence>
<dbReference type="STRING" id="543379.A0A232F9I3"/>
<keyword evidence="4 9" id="KW-1133">Transmembrane helix</keyword>
<comment type="subcellular location">
    <subcellularLocation>
        <location evidence="1">Membrane</location>
        <topology evidence="1">Multi-pass membrane protein</topology>
    </subcellularLocation>
</comment>
<dbReference type="GO" id="GO:0015271">
    <property type="term" value="F:outward rectifier potassium channel activity"/>
    <property type="evidence" value="ECO:0007669"/>
    <property type="project" value="TreeGrafter"/>
</dbReference>
<reference evidence="11 12" key="1">
    <citation type="journal article" date="2017" name="Curr. Biol.">
        <title>The Evolution of Venom by Co-option of Single-Copy Genes.</title>
        <authorList>
            <person name="Martinson E.O."/>
            <person name="Mrinalini"/>
            <person name="Kelkar Y.D."/>
            <person name="Chang C.H."/>
            <person name="Werren J.H."/>
        </authorList>
    </citation>
    <scope>NUCLEOTIDE SEQUENCE [LARGE SCALE GENOMIC DNA]</scope>
    <source>
        <strain evidence="11 12">Alberta</strain>
        <tissue evidence="11">Whole body</tissue>
    </source>
</reference>
<accession>A0A232F9I3</accession>
<dbReference type="GO" id="GO:0005886">
    <property type="term" value="C:plasma membrane"/>
    <property type="evidence" value="ECO:0007669"/>
    <property type="project" value="TreeGrafter"/>
</dbReference>
<keyword evidence="3 8" id="KW-0812">Transmembrane</keyword>
<evidence type="ECO:0000259" key="10">
    <source>
        <dbReference type="Pfam" id="PF07885"/>
    </source>
</evidence>
<feature type="transmembrane region" description="Helical" evidence="9">
    <location>
        <begin position="285"/>
        <end position="307"/>
    </location>
</feature>
<dbReference type="PANTHER" id="PTHR11003:SF142">
    <property type="entry name" value="POTASSIUM CHANNEL DOMAIN-CONTAINING PROTEIN"/>
    <property type="match status" value="1"/>
</dbReference>
<feature type="transmembrane region" description="Helical" evidence="9">
    <location>
        <begin position="173"/>
        <end position="191"/>
    </location>
</feature>
<name>A0A232F9I3_9HYME</name>
<dbReference type="Pfam" id="PF07885">
    <property type="entry name" value="Ion_trans_2"/>
    <property type="match status" value="2"/>
</dbReference>
<feature type="transmembrane region" description="Helical" evidence="9">
    <location>
        <begin position="230"/>
        <end position="252"/>
    </location>
</feature>